<organism evidence="1 2">
    <name type="scientific">Acetanaerobacterium elongatum</name>
    <dbReference type="NCBI Taxonomy" id="258515"/>
    <lineage>
        <taxon>Bacteria</taxon>
        <taxon>Bacillati</taxon>
        <taxon>Bacillota</taxon>
        <taxon>Clostridia</taxon>
        <taxon>Eubacteriales</taxon>
        <taxon>Oscillospiraceae</taxon>
        <taxon>Acetanaerobacterium</taxon>
    </lineage>
</organism>
<keyword evidence="2" id="KW-1185">Reference proteome</keyword>
<reference evidence="1 2" key="1">
    <citation type="submission" date="2016-10" db="EMBL/GenBank/DDBJ databases">
        <authorList>
            <person name="de Groot N.N."/>
        </authorList>
    </citation>
    <scope>NUCLEOTIDE SEQUENCE [LARGE SCALE GENOMIC DNA]</scope>
    <source>
        <strain evidence="1 2">CGMCC 1.5012</strain>
    </source>
</reference>
<evidence type="ECO:0000313" key="2">
    <source>
        <dbReference type="Proteomes" id="UP000199182"/>
    </source>
</evidence>
<sequence>MSAMFVITNIIISIIVLVVLLVNDSADWCCAANRG</sequence>
<accession>A0A1H0FUT8</accession>
<proteinExistence type="predicted"/>
<protein>
    <submittedName>
        <fullName evidence="1">Uncharacterized protein</fullName>
    </submittedName>
</protein>
<dbReference type="EMBL" id="FNID01000044">
    <property type="protein sequence ID" value="SDN98448.1"/>
    <property type="molecule type" value="Genomic_DNA"/>
</dbReference>
<gene>
    <name evidence="1" type="ORF">SAMN05192585_1445</name>
</gene>
<dbReference type="Proteomes" id="UP000199182">
    <property type="component" value="Unassembled WGS sequence"/>
</dbReference>
<evidence type="ECO:0000313" key="1">
    <source>
        <dbReference type="EMBL" id="SDN98448.1"/>
    </source>
</evidence>
<dbReference type="AlphaFoldDB" id="A0A1H0FUT8"/>
<name>A0A1H0FUT8_9FIRM</name>
<dbReference type="STRING" id="258515.SAMN05192585_1445"/>